<organism evidence="1 2">
    <name type="scientific">Clostridium acidisoli DSM 12555</name>
    <dbReference type="NCBI Taxonomy" id="1121291"/>
    <lineage>
        <taxon>Bacteria</taxon>
        <taxon>Bacillati</taxon>
        <taxon>Bacillota</taxon>
        <taxon>Clostridia</taxon>
        <taxon>Eubacteriales</taxon>
        <taxon>Clostridiaceae</taxon>
        <taxon>Clostridium</taxon>
    </lineage>
</organism>
<evidence type="ECO:0000313" key="1">
    <source>
        <dbReference type="EMBL" id="SMC21325.1"/>
    </source>
</evidence>
<protein>
    <submittedName>
        <fullName evidence="1">Uncharacterized protein</fullName>
    </submittedName>
</protein>
<sequence>MEELTRLKPSKVREVTYVTDKEKEETRKILIPFEQSKIISKDEQCSFNGGYLFLQKIYHELGLNKICEKISDKHKFPYNLDSILSRLIYGRIIFPASKLATQELSKKFKEIFPP</sequence>
<reference evidence="1 2" key="1">
    <citation type="submission" date="2017-04" db="EMBL/GenBank/DDBJ databases">
        <authorList>
            <person name="Afonso C.L."/>
            <person name="Miller P.J."/>
            <person name="Scott M.A."/>
            <person name="Spackman E."/>
            <person name="Goraichik I."/>
            <person name="Dimitrov K.M."/>
            <person name="Suarez D.L."/>
            <person name="Swayne D.E."/>
        </authorList>
    </citation>
    <scope>NUCLEOTIDE SEQUENCE [LARGE SCALE GENOMIC DNA]</scope>
    <source>
        <strain evidence="1 2">DSM 12555</strain>
    </source>
</reference>
<gene>
    <name evidence="1" type="ORF">SAMN02745134_01244</name>
</gene>
<name>A0A1W1XBB4_9CLOT</name>
<keyword evidence="2" id="KW-1185">Reference proteome</keyword>
<dbReference type="AlphaFoldDB" id="A0A1W1XBB4"/>
<evidence type="ECO:0000313" key="2">
    <source>
        <dbReference type="Proteomes" id="UP000192468"/>
    </source>
</evidence>
<dbReference type="EMBL" id="FWXH01000003">
    <property type="protein sequence ID" value="SMC21325.1"/>
    <property type="molecule type" value="Genomic_DNA"/>
</dbReference>
<dbReference type="Proteomes" id="UP000192468">
    <property type="component" value="Unassembled WGS sequence"/>
</dbReference>
<proteinExistence type="predicted"/>
<dbReference type="STRING" id="1121291.SAMN02745134_01244"/>
<accession>A0A1W1XBB4</accession>